<dbReference type="InterPro" id="IPR011528">
    <property type="entry name" value="NERD"/>
</dbReference>
<name>A0A9X1X5P9_9SPHI</name>
<gene>
    <name evidence="2" type="ORF">MUY27_18055</name>
</gene>
<reference evidence="2" key="1">
    <citation type="submission" date="2022-04" db="EMBL/GenBank/DDBJ databases">
        <title>Mucilaginibacter sp. RS28 isolated from freshwater.</title>
        <authorList>
            <person name="Ko S.-R."/>
        </authorList>
    </citation>
    <scope>NUCLEOTIDE SEQUENCE</scope>
    <source>
        <strain evidence="2">RS28</strain>
    </source>
</reference>
<dbReference type="EMBL" id="JALJEJ010000011">
    <property type="protein sequence ID" value="MCJ8211627.1"/>
    <property type="molecule type" value="Genomic_DNA"/>
</dbReference>
<dbReference type="RefSeq" id="WP_245132405.1">
    <property type="nucleotide sequence ID" value="NZ_JALJEJ010000011.1"/>
</dbReference>
<evidence type="ECO:0000313" key="2">
    <source>
        <dbReference type="EMBL" id="MCJ8211627.1"/>
    </source>
</evidence>
<feature type="domain" description="NERD" evidence="1">
    <location>
        <begin position="187"/>
        <end position="299"/>
    </location>
</feature>
<sequence>MCKVYNSVGSLTAVKNRLLAHNIHNFKSVKELIAFQNEFSALRQKIILNHRQVIKKESDDLSREIPKLKNFIDSKKAELEQSLVVEQETFETKINNLKLNHSNSFQRFLSPLKIVGYKLKLQSVIKDYEQKISSALEPLIADYNHKNIRLNYINTRFDDAVNQSGEAELRELTRKKNVVDQINNHIYGAIGEQKVVKELEKLSDEYILINDFTLEFHPAIYRQQNDDYIKSIQIDHILLSTSGIFLIETKNWSQESMGNLNIHSPVHQIKRTNHALYRVINDKIASSRLRIKTHHWGERKIPIRNLIVLIKHKPVEEFQHVKILTLNEMLSFITYFEPCLSISDVQAIANELVSINRSLILM</sequence>
<evidence type="ECO:0000259" key="1">
    <source>
        <dbReference type="PROSITE" id="PS50965"/>
    </source>
</evidence>
<dbReference type="AlphaFoldDB" id="A0A9X1X5P9"/>
<dbReference type="Pfam" id="PF08378">
    <property type="entry name" value="NERD"/>
    <property type="match status" value="1"/>
</dbReference>
<comment type="caution">
    <text evidence="2">The sequence shown here is derived from an EMBL/GenBank/DDBJ whole genome shotgun (WGS) entry which is preliminary data.</text>
</comment>
<protein>
    <submittedName>
        <fullName evidence="2">NERD domain-containing protein</fullName>
    </submittedName>
</protein>
<dbReference type="Proteomes" id="UP001139450">
    <property type="component" value="Unassembled WGS sequence"/>
</dbReference>
<dbReference type="PROSITE" id="PS50965">
    <property type="entry name" value="NERD"/>
    <property type="match status" value="1"/>
</dbReference>
<proteinExistence type="predicted"/>
<organism evidence="2 3">
    <name type="scientific">Mucilaginibacter straminoryzae</name>
    <dbReference type="NCBI Taxonomy" id="2932774"/>
    <lineage>
        <taxon>Bacteria</taxon>
        <taxon>Pseudomonadati</taxon>
        <taxon>Bacteroidota</taxon>
        <taxon>Sphingobacteriia</taxon>
        <taxon>Sphingobacteriales</taxon>
        <taxon>Sphingobacteriaceae</taxon>
        <taxon>Mucilaginibacter</taxon>
    </lineage>
</organism>
<accession>A0A9X1X5P9</accession>
<evidence type="ECO:0000313" key="3">
    <source>
        <dbReference type="Proteomes" id="UP001139450"/>
    </source>
</evidence>
<keyword evidence="3" id="KW-1185">Reference proteome</keyword>